<dbReference type="Gene3D" id="3.90.640.10">
    <property type="entry name" value="Actin, Chain A, domain 4"/>
    <property type="match status" value="1"/>
</dbReference>
<gene>
    <name evidence="2" type="primary">Actr10</name>
    <name evidence="2" type="ORF">Tcan_12896</name>
</gene>
<dbReference type="CDD" id="cd10207">
    <property type="entry name" value="ASKHA_NBD_Arp10"/>
    <property type="match status" value="1"/>
</dbReference>
<dbReference type="OrthoDB" id="337660at2759"/>
<dbReference type="Proteomes" id="UP000031036">
    <property type="component" value="Unassembled WGS sequence"/>
</dbReference>
<evidence type="ECO:0000313" key="3">
    <source>
        <dbReference type="Proteomes" id="UP000031036"/>
    </source>
</evidence>
<comment type="caution">
    <text evidence="2">The sequence shown here is derived from an EMBL/GenBank/DDBJ whole genome shotgun (WGS) entry which is preliminary data.</text>
</comment>
<dbReference type="InterPro" id="IPR004000">
    <property type="entry name" value="Actin"/>
</dbReference>
<name>A0A0B2W5M2_TOXCA</name>
<dbReference type="EMBL" id="JPKZ01000136">
    <property type="protein sequence ID" value="KHN88979.1"/>
    <property type="molecule type" value="Genomic_DNA"/>
</dbReference>
<accession>A0A0B2W5M2</accession>
<dbReference type="Gene3D" id="3.30.420.40">
    <property type="match status" value="4"/>
</dbReference>
<evidence type="ECO:0000256" key="1">
    <source>
        <dbReference type="RuleBase" id="RU000487"/>
    </source>
</evidence>
<dbReference type="InterPro" id="IPR043129">
    <property type="entry name" value="ATPase_NBD"/>
</dbReference>
<organism evidence="2 3">
    <name type="scientific">Toxocara canis</name>
    <name type="common">Canine roundworm</name>
    <dbReference type="NCBI Taxonomy" id="6265"/>
    <lineage>
        <taxon>Eukaryota</taxon>
        <taxon>Metazoa</taxon>
        <taxon>Ecdysozoa</taxon>
        <taxon>Nematoda</taxon>
        <taxon>Chromadorea</taxon>
        <taxon>Rhabditida</taxon>
        <taxon>Spirurina</taxon>
        <taxon>Ascaridomorpha</taxon>
        <taxon>Ascaridoidea</taxon>
        <taxon>Toxocaridae</taxon>
        <taxon>Toxocara</taxon>
    </lineage>
</organism>
<proteinExistence type="inferred from homology"/>
<protein>
    <submittedName>
        <fullName evidence="2">Actin-related protein 10</fullName>
    </submittedName>
</protein>
<dbReference type="SUPFAM" id="SSF53067">
    <property type="entry name" value="Actin-like ATPase domain"/>
    <property type="match status" value="3"/>
</dbReference>
<reference evidence="2 3" key="1">
    <citation type="submission" date="2014-11" db="EMBL/GenBank/DDBJ databases">
        <title>Genetic blueprint of the zoonotic pathogen Toxocara canis.</title>
        <authorList>
            <person name="Zhu X.-Q."/>
            <person name="Korhonen P.K."/>
            <person name="Cai H."/>
            <person name="Young N.D."/>
            <person name="Nejsum P."/>
            <person name="von Samson-Himmelstjerna G."/>
            <person name="Boag P.R."/>
            <person name="Tan P."/>
            <person name="Li Q."/>
            <person name="Min J."/>
            <person name="Yang Y."/>
            <person name="Wang X."/>
            <person name="Fang X."/>
            <person name="Hall R.S."/>
            <person name="Hofmann A."/>
            <person name="Sternberg P.W."/>
            <person name="Jex A.R."/>
            <person name="Gasser R.B."/>
        </authorList>
    </citation>
    <scope>NUCLEOTIDE SEQUENCE [LARGE SCALE GENOMIC DNA]</scope>
    <source>
        <strain evidence="2">PN_DK_2014</strain>
    </source>
</reference>
<dbReference type="Pfam" id="PF00022">
    <property type="entry name" value="Actin"/>
    <property type="match status" value="2"/>
</dbReference>
<dbReference type="OMA" id="CCPLERG"/>
<sequence length="490" mass="54459">MSQPGSASRSQRRSASSLSASSARFDAFALGVSGADNRQPVVIEIGTKLTKVGYAGEFVPRAIVRTELIDGSPTPSHLFDSDMSAEEQYRTLVKFLKQIFFRNLLTVAKDRRTVIVESVLEPTDRRHMLARALFEALDAPSILFAPSHLLATFPFAASNALVLDVGYKVLTVAKDRRTVIVESVLEPTDRRHMLARALFEALDAPSILFAPSHLLATFPFAASNALVLDVGYKEAVVIPVLEGVTVLNNWEVSSVGAKRLEQRVCELLHKFGKVVKVDGSERELNEEDDVLLEKNGILEDIVVRFCFATKMDRGLQIQAAGYNLECDIPTPPCGVRLPLGDEMLIVPGVVREWTAEVMFEFNDDEKSIPQLILDSVFRSPIDVRRTLLDSLILVGGPTAMKGFYARLKSELQRLVKFDCYASKLGSISSVKFFRLPNTSIELYASWIGGSMFGSLDVLQYRSLSREDWLNRKIVPDWTDKITEVNAARSR</sequence>
<evidence type="ECO:0000313" key="2">
    <source>
        <dbReference type="EMBL" id="KHN88979.1"/>
    </source>
</evidence>
<dbReference type="SMART" id="SM00268">
    <property type="entry name" value="ACTIN"/>
    <property type="match status" value="1"/>
</dbReference>
<keyword evidence="3" id="KW-1185">Reference proteome</keyword>
<dbReference type="PANTHER" id="PTHR11937">
    <property type="entry name" value="ACTIN"/>
    <property type="match status" value="1"/>
</dbReference>
<dbReference type="AlphaFoldDB" id="A0A0B2W5M2"/>
<dbReference type="STRING" id="6265.A0A0B2W5M2"/>
<comment type="similarity">
    <text evidence="1">Belongs to the actin family.</text>
</comment>